<comment type="caution">
    <text evidence="2">The sequence shown here is derived from an EMBL/GenBank/DDBJ whole genome shotgun (WGS) entry which is preliminary data.</text>
</comment>
<feature type="compositionally biased region" description="Basic and acidic residues" evidence="1">
    <location>
        <begin position="107"/>
        <end position="121"/>
    </location>
</feature>
<organism evidence="2 3">
    <name type="scientific">Prymnesium parvum</name>
    <name type="common">Toxic golden alga</name>
    <dbReference type="NCBI Taxonomy" id="97485"/>
    <lineage>
        <taxon>Eukaryota</taxon>
        <taxon>Haptista</taxon>
        <taxon>Haptophyta</taxon>
        <taxon>Prymnesiophyceae</taxon>
        <taxon>Prymnesiales</taxon>
        <taxon>Prymnesiaceae</taxon>
        <taxon>Prymnesium</taxon>
    </lineage>
</organism>
<dbReference type="AlphaFoldDB" id="A0AB34JV66"/>
<evidence type="ECO:0000313" key="2">
    <source>
        <dbReference type="EMBL" id="KAL1524846.1"/>
    </source>
</evidence>
<proteinExistence type="predicted"/>
<sequence>MRQAEAGAEALQDAAHHQRTIGRLEAALDELDEAKAISDAEALELRQELEQKRKMLEFVEREVHSVKALFTEKERAMAEEMEQKLAAKDEELRTARAAEQKASAHASQERTRAESAEARCEQEAAAAREARQEVQSLRNEIAARVSELQSARERKAHVEEEMRLVLRAMEHQKQVAARNLNQLNHVFGIGSPSGADVHLGHSAA</sequence>
<gene>
    <name evidence="2" type="ORF">AB1Y20_019726</name>
</gene>
<protein>
    <submittedName>
        <fullName evidence="2">Uncharacterized protein</fullName>
    </submittedName>
</protein>
<keyword evidence="3" id="KW-1185">Reference proteome</keyword>
<dbReference type="EMBL" id="JBGBPQ010000004">
    <property type="protein sequence ID" value="KAL1524846.1"/>
    <property type="molecule type" value="Genomic_DNA"/>
</dbReference>
<name>A0AB34JV66_PRYPA</name>
<feature type="region of interest" description="Disordered" evidence="1">
    <location>
        <begin position="96"/>
        <end position="121"/>
    </location>
</feature>
<accession>A0AB34JV66</accession>
<evidence type="ECO:0000313" key="3">
    <source>
        <dbReference type="Proteomes" id="UP001515480"/>
    </source>
</evidence>
<dbReference type="Proteomes" id="UP001515480">
    <property type="component" value="Unassembled WGS sequence"/>
</dbReference>
<reference evidence="2 3" key="1">
    <citation type="journal article" date="2024" name="Science">
        <title>Giant polyketide synthase enzymes in the biosynthesis of giant marine polyether toxins.</title>
        <authorList>
            <person name="Fallon T.R."/>
            <person name="Shende V.V."/>
            <person name="Wierzbicki I.H."/>
            <person name="Pendleton A.L."/>
            <person name="Watervoot N.F."/>
            <person name="Auber R.P."/>
            <person name="Gonzalez D.J."/>
            <person name="Wisecaver J.H."/>
            <person name="Moore B.S."/>
        </authorList>
    </citation>
    <scope>NUCLEOTIDE SEQUENCE [LARGE SCALE GENOMIC DNA]</scope>
    <source>
        <strain evidence="2 3">12B1</strain>
    </source>
</reference>
<evidence type="ECO:0000256" key="1">
    <source>
        <dbReference type="SAM" id="MobiDB-lite"/>
    </source>
</evidence>